<proteinExistence type="predicted"/>
<dbReference type="PANTHER" id="PTHR43273:SF2">
    <property type="entry name" value="RADICAL SAM CORE DOMAIN-CONTAINING PROTEIN"/>
    <property type="match status" value="1"/>
</dbReference>
<keyword evidence="4" id="KW-0408">Iron</keyword>
<evidence type="ECO:0000256" key="1">
    <source>
        <dbReference type="ARBA" id="ARBA00001966"/>
    </source>
</evidence>
<dbReference type="Pfam" id="PF04055">
    <property type="entry name" value="Radical_SAM"/>
    <property type="match status" value="1"/>
</dbReference>
<dbReference type="SFLD" id="SFLDS00029">
    <property type="entry name" value="Radical_SAM"/>
    <property type="match status" value="1"/>
</dbReference>
<accession>A0A3G1A643</accession>
<evidence type="ECO:0000256" key="4">
    <source>
        <dbReference type="ARBA" id="ARBA00023004"/>
    </source>
</evidence>
<comment type="cofactor">
    <cofactor evidence="1">
        <name>[4Fe-4S] cluster</name>
        <dbReference type="ChEBI" id="CHEBI:49883"/>
    </cofactor>
</comment>
<dbReference type="InterPro" id="IPR007197">
    <property type="entry name" value="rSAM"/>
</dbReference>
<dbReference type="CDD" id="cd01335">
    <property type="entry name" value="Radical_SAM"/>
    <property type="match status" value="1"/>
</dbReference>
<dbReference type="InterPro" id="IPR023819">
    <property type="entry name" value="Pep-mod_rSAM_AF0577"/>
</dbReference>
<dbReference type="InterPro" id="IPR023867">
    <property type="entry name" value="Sulphatase_maturase_rSAM"/>
</dbReference>
<evidence type="ECO:0000256" key="5">
    <source>
        <dbReference type="ARBA" id="ARBA00023014"/>
    </source>
</evidence>
<dbReference type="KEGG" id="tcb:TCARB_1344"/>
<dbReference type="GO" id="GO:0046872">
    <property type="term" value="F:metal ion binding"/>
    <property type="evidence" value="ECO:0007669"/>
    <property type="project" value="UniProtKB-KW"/>
</dbReference>
<dbReference type="EMBL" id="CP007493">
    <property type="protein sequence ID" value="AJB42390.1"/>
    <property type="molecule type" value="Genomic_DNA"/>
</dbReference>
<dbReference type="InterPro" id="IPR058240">
    <property type="entry name" value="rSAM_sf"/>
</dbReference>
<dbReference type="AlphaFoldDB" id="A0A3G1A643"/>
<sequence length="356" mass="40535">MLYIVHTTGQCNLKCAYCGGSFDPRKVPWKIQYNPEYLKRFIEKDPEAVIAFYGGEPLLNPEFIMWAIDNVKAKHFVIQTNGTIPRSLPKDYWLKFDAILLSIDGRPEVTDKYRGKGVYEKVISTAEWLRTIGFTGDLIARMTVTEDTDIYLDVMHLLSLKLFTHVHWQLDVVWSDRWKNFQQWRDASYLPGVRKLVDVWVEEMSRGTVLGIAPFKAIITKTFIDNYAAPPCGAGVNSFSILTDGRILACPIAVEEKWAELGNISQGKLSPESAPKIGEPCISCSYYRYCGGRCLYAYMERLWGENGFKEVCKATIGLIDSLLEALPTIKNYLKEGRITLKDILYPPYNNTVEVIP</sequence>
<dbReference type="RefSeq" id="WP_052887038.1">
    <property type="nucleotide sequence ID" value="NZ_CP007493.1"/>
</dbReference>
<feature type="domain" description="Radical SAM core" evidence="6">
    <location>
        <begin position="7"/>
        <end position="144"/>
    </location>
</feature>
<reference evidence="8" key="1">
    <citation type="book" date="2010" name="EXTREMOPHILES" publisher="0:0-0">
        <title>Complete genome sequences of ten hyperthermophilic archaea reveal their metabolic capabilities and possible ecological roles.</title>
        <editorList>
            <person name="?"/>
        </editorList>
        <authorList>
            <person name="Ravin N.V."/>
            <person name="Mardanov A.V."/>
            <person name="Bonch-Osmolovskaya E.A."/>
            <person name="Skryabin K.G."/>
        </authorList>
    </citation>
    <scope>NUCLEOTIDE SEQUENCE [LARGE SCALE GENOMIC DNA]</scope>
    <source>
        <strain evidence="8">1505</strain>
    </source>
</reference>
<dbReference type="GO" id="GO:0051536">
    <property type="term" value="F:iron-sulfur cluster binding"/>
    <property type="evidence" value="ECO:0007669"/>
    <property type="project" value="UniProtKB-KW"/>
</dbReference>
<keyword evidence="2" id="KW-0949">S-adenosyl-L-methionine</keyword>
<dbReference type="PANTHER" id="PTHR43273">
    <property type="entry name" value="ANAEROBIC SULFATASE-MATURATING ENZYME HOMOLOG ASLB-RELATED"/>
    <property type="match status" value="1"/>
</dbReference>
<gene>
    <name evidence="7" type="ORF">TCARB_1344</name>
</gene>
<dbReference type="Proteomes" id="UP000266720">
    <property type="component" value="Chromosome"/>
</dbReference>
<evidence type="ECO:0000313" key="8">
    <source>
        <dbReference type="Proteomes" id="UP000266720"/>
    </source>
</evidence>
<dbReference type="InterPro" id="IPR023885">
    <property type="entry name" value="4Fe4S-binding_SPASM_dom"/>
</dbReference>
<dbReference type="GO" id="GO:0016491">
    <property type="term" value="F:oxidoreductase activity"/>
    <property type="evidence" value="ECO:0007669"/>
    <property type="project" value="InterPro"/>
</dbReference>
<organism evidence="7 8">
    <name type="scientific">Thermofilum adornatum 1505</name>
    <dbReference type="NCBI Taxonomy" id="697581"/>
    <lineage>
        <taxon>Archaea</taxon>
        <taxon>Thermoproteota</taxon>
        <taxon>Thermoprotei</taxon>
        <taxon>Thermofilales</taxon>
        <taxon>Thermofilaceae</taxon>
        <taxon>Thermofilum</taxon>
    </lineage>
</organism>
<evidence type="ECO:0000256" key="3">
    <source>
        <dbReference type="ARBA" id="ARBA00022723"/>
    </source>
</evidence>
<evidence type="ECO:0000313" key="7">
    <source>
        <dbReference type="EMBL" id="AJB42390.1"/>
    </source>
</evidence>
<dbReference type="InterPro" id="IPR013785">
    <property type="entry name" value="Aldolase_TIM"/>
</dbReference>
<dbReference type="GeneID" id="25406750"/>
<name>A0A3G1A643_9CREN</name>
<keyword evidence="5" id="KW-0411">Iron-sulfur</keyword>
<keyword evidence="3" id="KW-0479">Metal-binding</keyword>
<evidence type="ECO:0000256" key="2">
    <source>
        <dbReference type="ARBA" id="ARBA00022691"/>
    </source>
</evidence>
<dbReference type="SFLD" id="SFLDG01067">
    <property type="entry name" value="SPASM/twitch_domain_containing"/>
    <property type="match status" value="1"/>
</dbReference>
<dbReference type="SUPFAM" id="SSF102114">
    <property type="entry name" value="Radical SAM enzymes"/>
    <property type="match status" value="1"/>
</dbReference>
<dbReference type="SFLD" id="SFLDG01104">
    <property type="entry name" value="Uncharacterised_Radical_SAM_Su"/>
    <property type="match status" value="1"/>
</dbReference>
<dbReference type="NCBIfam" id="TIGR04084">
    <property type="entry name" value="rSAM_AF0577"/>
    <property type="match status" value="1"/>
</dbReference>
<protein>
    <recommendedName>
        <fullName evidence="6">Radical SAM core domain-containing protein</fullName>
    </recommendedName>
</protein>
<dbReference type="STRING" id="697581.TCARB_1344"/>
<dbReference type="NCBIfam" id="TIGR04085">
    <property type="entry name" value="rSAM_more_4Fe4S"/>
    <property type="match status" value="1"/>
</dbReference>
<dbReference type="Gene3D" id="3.20.20.70">
    <property type="entry name" value="Aldolase class I"/>
    <property type="match status" value="1"/>
</dbReference>
<evidence type="ECO:0000259" key="6">
    <source>
        <dbReference type="Pfam" id="PF04055"/>
    </source>
</evidence>